<comment type="similarity">
    <text evidence="2">Belongs to the BshC family.</text>
</comment>
<dbReference type="EMBL" id="FOOH01000030">
    <property type="protein sequence ID" value="SFG14386.1"/>
    <property type="molecule type" value="Genomic_DNA"/>
</dbReference>
<sequence>MPTECIPYKETNYFTELILDYLAEKEKLKTFYNRFPNLENFKAQIEEKSSFPIKNREILVKALKEQYSGLEISEATQRNIDALENQKTFTVVTGHQLNLFTGPLYFLYKIVSTINLTRKLKEEYPENNFVPIYWMATEDHDFEEINFFNLNGKKFQWANAPQNAENDAVGNLSTDGLKDVFKLFSAEIGGGKDADYLKELFKKAYLQHDNLAEATLYLANELFKEEGLVIIDAQQKSLKELFIPYAKNELLEQISHKTTTKTAEKLNDLGYNVQVNPREINLFYLHNGLRERIIERQGEYFVHETEIKFTKAEILEELQHFPERFSPNVMLRPLYQEVILPNLCYIGGGGEIAYWLELKEYFAAENIVFPVLLLRNSAMIQSEKLDEKRRKLNISNKELFLKQHELINRKVRQISNIDIDFSKQKEHLVEQFQQMYELAEKTDKSFLGAVKAQEVKQLKGLDNLEKRLLKAQKRKLEDEVSRIAELQNELFPNNGLQERQTNFSEIYAEYGPELISVLLKELDPLQAEFKILTFGKE</sequence>
<proteinExistence type="inferred from homology"/>
<dbReference type="NCBIfam" id="TIGR03998">
    <property type="entry name" value="thiol_BshC"/>
    <property type="match status" value="1"/>
</dbReference>
<dbReference type="HAMAP" id="MF_01867">
    <property type="entry name" value="BshC"/>
    <property type="match status" value="1"/>
</dbReference>
<accession>A0A1I2PL73</accession>
<keyword evidence="2" id="KW-0175">Coiled coil</keyword>
<evidence type="ECO:0000259" key="4">
    <source>
        <dbReference type="Pfam" id="PF24850"/>
    </source>
</evidence>
<dbReference type="GO" id="GO:0016874">
    <property type="term" value="F:ligase activity"/>
    <property type="evidence" value="ECO:0007669"/>
    <property type="project" value="UniProtKB-UniRule"/>
</dbReference>
<keyword evidence="6" id="KW-1185">Reference proteome</keyword>
<evidence type="ECO:0000313" key="5">
    <source>
        <dbReference type="EMBL" id="SFG14386.1"/>
    </source>
</evidence>
<keyword evidence="1 2" id="KW-0436">Ligase</keyword>
<organism evidence="5 6">
    <name type="scientific">Salegentibacter agarivorans</name>
    <dbReference type="NCBI Taxonomy" id="345907"/>
    <lineage>
        <taxon>Bacteria</taxon>
        <taxon>Pseudomonadati</taxon>
        <taxon>Bacteroidota</taxon>
        <taxon>Flavobacteriia</taxon>
        <taxon>Flavobacteriales</taxon>
        <taxon>Flavobacteriaceae</taxon>
        <taxon>Salegentibacter</taxon>
    </lineage>
</organism>
<evidence type="ECO:0000313" key="6">
    <source>
        <dbReference type="Proteomes" id="UP000199116"/>
    </source>
</evidence>
<evidence type="ECO:0000256" key="1">
    <source>
        <dbReference type="ARBA" id="ARBA00022598"/>
    </source>
</evidence>
<name>A0A1I2PL73_9FLAO</name>
<dbReference type="InterPro" id="IPR011199">
    <property type="entry name" value="Bacillithiol_biosynth_BshC"/>
</dbReference>
<dbReference type="AlphaFoldDB" id="A0A1I2PL73"/>
<evidence type="ECO:0000256" key="2">
    <source>
        <dbReference type="HAMAP-Rule" id="MF_01867"/>
    </source>
</evidence>
<dbReference type="Proteomes" id="UP000199116">
    <property type="component" value="Unassembled WGS sequence"/>
</dbReference>
<feature type="domain" description="Bacillithiol biosynthesis BshC N-terminal Rossmann-like" evidence="3">
    <location>
        <begin position="1"/>
        <end position="376"/>
    </location>
</feature>
<feature type="domain" description="Bacillithiol biosynthesis BshC C-terminal coiled-coil" evidence="4">
    <location>
        <begin position="379"/>
        <end position="533"/>
    </location>
</feature>
<dbReference type="Pfam" id="PF24850">
    <property type="entry name" value="CC_BshC"/>
    <property type="match status" value="1"/>
</dbReference>
<dbReference type="EC" id="6.-.-.-" evidence="2"/>
<dbReference type="InterPro" id="IPR055399">
    <property type="entry name" value="CC_BshC"/>
</dbReference>
<evidence type="ECO:0000259" key="3">
    <source>
        <dbReference type="Pfam" id="PF10079"/>
    </source>
</evidence>
<feature type="coiled-coil region" evidence="2">
    <location>
        <begin position="461"/>
        <end position="489"/>
    </location>
</feature>
<reference evidence="6" key="1">
    <citation type="submission" date="2016-10" db="EMBL/GenBank/DDBJ databases">
        <authorList>
            <person name="Varghese N."/>
            <person name="Submissions S."/>
        </authorList>
    </citation>
    <scope>NUCLEOTIDE SEQUENCE [LARGE SCALE GENOMIC DNA]</scope>
    <source>
        <strain evidence="6">DSM 23515</strain>
    </source>
</reference>
<dbReference type="PIRSF" id="PIRSF012535">
    <property type="entry name" value="UCP012535"/>
    <property type="match status" value="1"/>
</dbReference>
<protein>
    <recommendedName>
        <fullName evidence="2">Putative cysteine ligase BshC</fullName>
        <ecNumber evidence="2">6.-.-.-</ecNumber>
    </recommendedName>
</protein>
<dbReference type="InterPro" id="IPR055398">
    <property type="entry name" value="Rossmann-like_BshC"/>
</dbReference>
<gene>
    <name evidence="2" type="primary">bshC</name>
    <name evidence="5" type="ORF">SAMN04488033_13037</name>
</gene>
<dbReference type="Pfam" id="PF10079">
    <property type="entry name" value="Rossmann-like_BshC"/>
    <property type="match status" value="1"/>
</dbReference>
<dbReference type="RefSeq" id="WP_075327374.1">
    <property type="nucleotide sequence ID" value="NZ_FOOH01000030.1"/>
</dbReference>